<dbReference type="KEGG" id="ani:ANIA_05489"/>
<organism evidence="2 3">
    <name type="scientific">Emericella nidulans (strain FGSC A4 / ATCC 38163 / CBS 112.46 / NRRL 194 / M139)</name>
    <name type="common">Aspergillus nidulans</name>
    <dbReference type="NCBI Taxonomy" id="227321"/>
    <lineage>
        <taxon>Eukaryota</taxon>
        <taxon>Fungi</taxon>
        <taxon>Dikarya</taxon>
        <taxon>Ascomycota</taxon>
        <taxon>Pezizomycotina</taxon>
        <taxon>Eurotiomycetes</taxon>
        <taxon>Eurotiomycetidae</taxon>
        <taxon>Eurotiales</taxon>
        <taxon>Aspergillaceae</taxon>
        <taxon>Aspergillus</taxon>
        <taxon>Aspergillus subgen. Nidulantes</taxon>
    </lineage>
</organism>
<keyword evidence="3" id="KW-1185">Reference proteome</keyword>
<protein>
    <submittedName>
        <fullName evidence="2">Uncharacterized protein</fullName>
    </submittedName>
</protein>
<feature type="region of interest" description="Disordered" evidence="1">
    <location>
        <begin position="274"/>
        <end position="372"/>
    </location>
</feature>
<dbReference type="AlphaFoldDB" id="Q5B1U1"/>
<accession>Q5B1U1</accession>
<feature type="compositionally biased region" description="Polar residues" evidence="1">
    <location>
        <begin position="102"/>
        <end position="123"/>
    </location>
</feature>
<dbReference type="eggNOG" id="ENOG502RN7F">
    <property type="taxonomic scope" value="Eukaryota"/>
</dbReference>
<dbReference type="OMA" id="QCNESEV"/>
<gene>
    <name evidence="2" type="ORF">ANIA_05489</name>
</gene>
<dbReference type="OrthoDB" id="4186330at2759"/>
<feature type="compositionally biased region" description="Low complexity" evidence="1">
    <location>
        <begin position="293"/>
        <end position="316"/>
    </location>
</feature>
<feature type="compositionally biased region" description="Polar residues" evidence="1">
    <location>
        <begin position="202"/>
        <end position="218"/>
    </location>
</feature>
<reference evidence="3" key="1">
    <citation type="journal article" date="2005" name="Nature">
        <title>Sequencing of Aspergillus nidulans and comparative analysis with A. fumigatus and A. oryzae.</title>
        <authorList>
            <person name="Galagan J.E."/>
            <person name="Calvo S.E."/>
            <person name="Cuomo C."/>
            <person name="Ma L.J."/>
            <person name="Wortman J.R."/>
            <person name="Batzoglou S."/>
            <person name="Lee S.I."/>
            <person name="Basturkmen M."/>
            <person name="Spevak C.C."/>
            <person name="Clutterbuck J."/>
            <person name="Kapitonov V."/>
            <person name="Jurka J."/>
            <person name="Scazzocchio C."/>
            <person name="Farman M."/>
            <person name="Butler J."/>
            <person name="Purcell S."/>
            <person name="Harris S."/>
            <person name="Braus G.H."/>
            <person name="Draht O."/>
            <person name="Busch S."/>
            <person name="D'Enfert C."/>
            <person name="Bouchier C."/>
            <person name="Goldman G.H."/>
            <person name="Bell-Pedersen D."/>
            <person name="Griffiths-Jones S."/>
            <person name="Doonan J.H."/>
            <person name="Yu J."/>
            <person name="Vienken K."/>
            <person name="Pain A."/>
            <person name="Freitag M."/>
            <person name="Selker E.U."/>
            <person name="Archer D.B."/>
            <person name="Penalva M.A."/>
            <person name="Oakley B.R."/>
            <person name="Momany M."/>
            <person name="Tanaka T."/>
            <person name="Kumagai T."/>
            <person name="Asai K."/>
            <person name="Machida M."/>
            <person name="Nierman W.C."/>
            <person name="Denning D.W."/>
            <person name="Caddick M."/>
            <person name="Hynes M."/>
            <person name="Paoletti M."/>
            <person name="Fischer R."/>
            <person name="Miller B."/>
            <person name="Dyer P."/>
            <person name="Sachs M.S."/>
            <person name="Osmani S.A."/>
            <person name="Birren B.W."/>
        </authorList>
    </citation>
    <scope>NUCLEOTIDE SEQUENCE [LARGE SCALE GENOMIC DNA]</scope>
    <source>
        <strain evidence="3">FGSC A4 / ATCC 38163 / CBS 112.46 / NRRL 194 / M139</strain>
    </source>
</reference>
<feature type="compositionally biased region" description="Low complexity" evidence="1">
    <location>
        <begin position="332"/>
        <end position="343"/>
    </location>
</feature>
<sequence length="390" mass="42427">MFEDFSFSSPSSSRPPRLTPTPTDDDKPMTDCDALISPMSSRCPSPRSFAAPRFPRSRSLYFRPPPQQQTQQAPTSVPFSAYDKHRLSIGTLTKKLHEHSIQAENTPSAENASYPASPTSPSEPQLPTPPRSLFPCNSNFPGYVLTPPDTDHDDEGYASPISPSLSGSGSASGGSPTLQSPSLIPTPTSAPLDCCPEFLQPKPNTDPSPTSASVTDQISIRTRRQHISRLQGQYTPSDIESIRRALLAAADEDMRQSRSQWNFNPNSLLSEFSEACHPSSLPPTQGSRRRRTISLQRSRVRSPVSPDSTSGPPFSGSGSGDAHQMQTRRKSMCTTSNTTSTSSRIEKNYQSSADRDRERGRGRKKSEAGLRRKSLVSAALASMIESGESI</sequence>
<reference evidence="3" key="2">
    <citation type="journal article" date="2009" name="Fungal Genet. Biol.">
        <title>The 2008 update of the Aspergillus nidulans genome annotation: a community effort.</title>
        <authorList>
            <person name="Wortman J.R."/>
            <person name="Gilsenan J.M."/>
            <person name="Joardar V."/>
            <person name="Deegan J."/>
            <person name="Clutterbuck J."/>
            <person name="Andersen M.R."/>
            <person name="Archer D."/>
            <person name="Bencina M."/>
            <person name="Braus G."/>
            <person name="Coutinho P."/>
            <person name="von Dohren H."/>
            <person name="Doonan J."/>
            <person name="Driessen A.J."/>
            <person name="Durek P."/>
            <person name="Espeso E."/>
            <person name="Fekete E."/>
            <person name="Flipphi M."/>
            <person name="Estrada C.G."/>
            <person name="Geysens S."/>
            <person name="Goldman G."/>
            <person name="de Groot P.W."/>
            <person name="Hansen K."/>
            <person name="Harris S.D."/>
            <person name="Heinekamp T."/>
            <person name="Helmstaedt K."/>
            <person name="Henrissat B."/>
            <person name="Hofmann G."/>
            <person name="Homan T."/>
            <person name="Horio T."/>
            <person name="Horiuchi H."/>
            <person name="James S."/>
            <person name="Jones M."/>
            <person name="Karaffa L."/>
            <person name="Karanyi Z."/>
            <person name="Kato M."/>
            <person name="Keller N."/>
            <person name="Kelly D.E."/>
            <person name="Kiel J.A."/>
            <person name="Kim J.M."/>
            <person name="van der Klei I.J."/>
            <person name="Klis F.M."/>
            <person name="Kovalchuk A."/>
            <person name="Krasevec N."/>
            <person name="Kubicek C.P."/>
            <person name="Liu B."/>
            <person name="Maccabe A."/>
            <person name="Meyer V."/>
            <person name="Mirabito P."/>
            <person name="Miskei M."/>
            <person name="Mos M."/>
            <person name="Mullins J."/>
            <person name="Nelson D.R."/>
            <person name="Nielsen J."/>
            <person name="Oakley B.R."/>
            <person name="Osmani S.A."/>
            <person name="Pakula T."/>
            <person name="Paszewski A."/>
            <person name="Paulsen I."/>
            <person name="Pilsyk S."/>
            <person name="Pocsi I."/>
            <person name="Punt P.J."/>
            <person name="Ram A.F."/>
            <person name="Ren Q."/>
            <person name="Robellet X."/>
            <person name="Robson G."/>
            <person name="Seiboth B."/>
            <person name="van Solingen P."/>
            <person name="Specht T."/>
            <person name="Sun J."/>
            <person name="Taheri-Talesh N."/>
            <person name="Takeshita N."/>
            <person name="Ussery D."/>
            <person name="vanKuyk P.A."/>
            <person name="Visser H."/>
            <person name="van de Vondervoort P.J."/>
            <person name="de Vries R.P."/>
            <person name="Walton J."/>
            <person name="Xiang X."/>
            <person name="Xiong Y."/>
            <person name="Zeng A.P."/>
            <person name="Brandt B.W."/>
            <person name="Cornell M.J."/>
            <person name="van den Hondel C.A."/>
            <person name="Visser J."/>
            <person name="Oliver S.G."/>
            <person name="Turner G."/>
        </authorList>
    </citation>
    <scope>GENOME REANNOTATION</scope>
    <source>
        <strain evidence="3">FGSC A4 / ATCC 38163 / CBS 112.46 / NRRL 194 / M139</strain>
    </source>
</reference>
<dbReference type="EMBL" id="BN001305">
    <property type="protein sequence ID" value="CBF81811.1"/>
    <property type="molecule type" value="Genomic_DNA"/>
</dbReference>
<dbReference type="Proteomes" id="UP000000560">
    <property type="component" value="Chromosome V"/>
</dbReference>
<name>Q5B1U1_EMENI</name>
<proteinExistence type="predicted"/>
<accession>C8VGC8</accession>
<feature type="compositionally biased region" description="Low complexity" evidence="1">
    <location>
        <begin position="1"/>
        <end position="22"/>
    </location>
</feature>
<feature type="compositionally biased region" description="Low complexity" evidence="1">
    <location>
        <begin position="159"/>
        <end position="176"/>
    </location>
</feature>
<feature type="compositionally biased region" description="Low complexity" evidence="1">
    <location>
        <begin position="31"/>
        <end position="48"/>
    </location>
</feature>
<dbReference type="RefSeq" id="XP_663093.1">
    <property type="nucleotide sequence ID" value="XM_658001.2"/>
</dbReference>
<feature type="compositionally biased region" description="Polar residues" evidence="1">
    <location>
        <begin position="177"/>
        <end position="189"/>
    </location>
</feature>
<dbReference type="VEuPathDB" id="FungiDB:AN5489"/>
<evidence type="ECO:0000256" key="1">
    <source>
        <dbReference type="SAM" id="MobiDB-lite"/>
    </source>
</evidence>
<evidence type="ECO:0000313" key="2">
    <source>
        <dbReference type="EMBL" id="CBF81811.1"/>
    </source>
</evidence>
<dbReference type="HOGENOM" id="CLU_060599_1_0_1"/>
<dbReference type="GeneID" id="2871781"/>
<feature type="compositionally biased region" description="Basic and acidic residues" evidence="1">
    <location>
        <begin position="353"/>
        <end position="370"/>
    </location>
</feature>
<feature type="region of interest" description="Disordered" evidence="1">
    <location>
        <begin position="1"/>
        <end position="218"/>
    </location>
</feature>
<dbReference type="InParanoid" id="Q5B1U1"/>
<evidence type="ECO:0000313" key="3">
    <source>
        <dbReference type="Proteomes" id="UP000000560"/>
    </source>
</evidence>